<dbReference type="EMBL" id="BMMH01000010">
    <property type="protein sequence ID" value="GGL26638.1"/>
    <property type="molecule type" value="Genomic_DNA"/>
</dbReference>
<name>A0A917VVJ1_9NOCA</name>
<sequence>MTIPQYTISHFSQSNPAGDNQGDVVALLRTVAASIESLGNVAVQDLVLHNEITADGPWPSITVYYSEEPKE</sequence>
<keyword evidence="2" id="KW-1185">Reference proteome</keyword>
<comment type="caution">
    <text evidence="1">The sequence shown here is derived from an EMBL/GenBank/DDBJ whole genome shotgun (WGS) entry which is preliminary data.</text>
</comment>
<protein>
    <submittedName>
        <fullName evidence="1">Uncharacterized protein</fullName>
    </submittedName>
</protein>
<evidence type="ECO:0000313" key="2">
    <source>
        <dbReference type="Proteomes" id="UP000638263"/>
    </source>
</evidence>
<dbReference type="Proteomes" id="UP000638263">
    <property type="component" value="Unassembled WGS sequence"/>
</dbReference>
<gene>
    <name evidence="1" type="ORF">GCM10011588_46780</name>
</gene>
<proteinExistence type="predicted"/>
<accession>A0A917VVJ1</accession>
<organism evidence="1 2">
    <name type="scientific">Nocardia jinanensis</name>
    <dbReference type="NCBI Taxonomy" id="382504"/>
    <lineage>
        <taxon>Bacteria</taxon>
        <taxon>Bacillati</taxon>
        <taxon>Actinomycetota</taxon>
        <taxon>Actinomycetes</taxon>
        <taxon>Mycobacteriales</taxon>
        <taxon>Nocardiaceae</taxon>
        <taxon>Nocardia</taxon>
    </lineage>
</organism>
<reference evidence="1" key="2">
    <citation type="submission" date="2020-09" db="EMBL/GenBank/DDBJ databases">
        <authorList>
            <person name="Sun Q."/>
            <person name="Zhou Y."/>
        </authorList>
    </citation>
    <scope>NUCLEOTIDE SEQUENCE</scope>
    <source>
        <strain evidence="1">CGMCC 4.3508</strain>
    </source>
</reference>
<reference evidence="1" key="1">
    <citation type="journal article" date="2014" name="Int. J. Syst. Evol. Microbiol.">
        <title>Complete genome sequence of Corynebacterium casei LMG S-19264T (=DSM 44701T), isolated from a smear-ripened cheese.</title>
        <authorList>
            <consortium name="US DOE Joint Genome Institute (JGI-PGF)"/>
            <person name="Walter F."/>
            <person name="Albersmeier A."/>
            <person name="Kalinowski J."/>
            <person name="Ruckert C."/>
        </authorList>
    </citation>
    <scope>NUCLEOTIDE SEQUENCE</scope>
    <source>
        <strain evidence="1">CGMCC 4.3508</strain>
    </source>
</reference>
<dbReference type="RefSeq" id="WP_058856100.1">
    <property type="nucleotide sequence ID" value="NZ_BMMH01000010.1"/>
</dbReference>
<dbReference type="AlphaFoldDB" id="A0A917VVJ1"/>
<evidence type="ECO:0000313" key="1">
    <source>
        <dbReference type="EMBL" id="GGL26638.1"/>
    </source>
</evidence>